<dbReference type="GO" id="GO:0035804">
    <property type="term" value="F:structural constituent of egg coat"/>
    <property type="evidence" value="ECO:0007669"/>
    <property type="project" value="UniProtKB-UniRule"/>
</dbReference>
<evidence type="ECO:0000256" key="11">
    <source>
        <dbReference type="ARBA" id="ARBA00023136"/>
    </source>
</evidence>
<evidence type="ECO:0000256" key="12">
    <source>
        <dbReference type="ARBA" id="ARBA00023157"/>
    </source>
</evidence>
<dbReference type="InterPro" id="IPR055356">
    <property type="entry name" value="ZP-N"/>
</dbReference>
<keyword evidence="8" id="KW-0812">Transmembrane</keyword>
<dbReference type="FunFam" id="2.60.40.3210:FF:000001">
    <property type="entry name" value="Zona pellucida sperm-binding protein 3"/>
    <property type="match status" value="1"/>
</dbReference>
<dbReference type="GO" id="GO:0005886">
    <property type="term" value="C:plasma membrane"/>
    <property type="evidence" value="ECO:0007669"/>
    <property type="project" value="UniProtKB-SubCell"/>
</dbReference>
<dbReference type="InterPro" id="IPR048290">
    <property type="entry name" value="ZP_chr"/>
</dbReference>
<reference evidence="16" key="1">
    <citation type="submission" date="2025-08" db="UniProtKB">
        <authorList>
            <consortium name="Ensembl"/>
        </authorList>
    </citation>
    <scope>IDENTIFICATION</scope>
</reference>
<dbReference type="Ensembl" id="ENSMALT00000007919.1">
    <property type="protein sequence ID" value="ENSMALP00000007754.1"/>
    <property type="gene ID" value="ENSMALG00000005309.1"/>
</dbReference>
<comment type="function">
    <text evidence="14">Component of the zona pellucida, an extracellular matrix surrounding oocytes which mediates sperm binding, induction of the acrosome reaction and prevents post-fertilization polyspermy. The zona pellucida is composed of 3 to 4 glycoproteins, ZP1, ZP2, ZP3, and ZP4. ZP3 is essential for sperm binding and zona matrix formation.</text>
</comment>
<keyword evidence="17" id="KW-1185">Reference proteome</keyword>
<dbReference type="InterPro" id="IPR055355">
    <property type="entry name" value="ZP-C"/>
</dbReference>
<feature type="signal peptide" evidence="14">
    <location>
        <begin position="1"/>
        <end position="22"/>
    </location>
</feature>
<feature type="chain" id="PRO_5025718552" description="Zona pellucida sperm-binding protein 3" evidence="14">
    <location>
        <begin position="23"/>
        <end position="483"/>
    </location>
</feature>
<keyword evidence="4 14" id="KW-1003">Cell membrane</keyword>
<keyword evidence="9 14" id="KW-0732">Signal</keyword>
<dbReference type="GO" id="GO:0035805">
    <property type="term" value="C:egg coat"/>
    <property type="evidence" value="ECO:0007669"/>
    <property type="project" value="UniProtKB-SubCell"/>
</dbReference>
<comment type="domain">
    <text evidence="14">The ZP domain is involved in the polymerization of the ZP proteins to form the zona pellucida.</text>
</comment>
<dbReference type="GO" id="GO:2000344">
    <property type="term" value="P:positive regulation of acrosome reaction"/>
    <property type="evidence" value="ECO:0007669"/>
    <property type="project" value="UniProtKB-UniRule"/>
</dbReference>
<dbReference type="PANTHER" id="PTHR11576:SF2">
    <property type="entry name" value="ZONA PELLUCIDA SPERM-BINDING PROTEIN 3"/>
    <property type="match status" value="1"/>
</dbReference>
<evidence type="ECO:0000256" key="6">
    <source>
        <dbReference type="ARBA" id="ARBA00022530"/>
    </source>
</evidence>
<feature type="domain" description="ZP" evidence="15">
    <location>
        <begin position="69"/>
        <end position="329"/>
    </location>
</feature>
<keyword evidence="7 14" id="KW-0165">Cleavage on pair of basic residues</keyword>
<proteinExistence type="inferred from homology"/>
<protein>
    <recommendedName>
        <fullName evidence="3 14">Zona pellucida sperm-binding protein 3</fullName>
    </recommendedName>
</protein>
<dbReference type="GO" id="GO:0007339">
    <property type="term" value="P:binding of sperm to zona pellucida"/>
    <property type="evidence" value="ECO:0007669"/>
    <property type="project" value="UniProtKB-UniRule"/>
</dbReference>
<dbReference type="InterPro" id="IPR001507">
    <property type="entry name" value="ZP_dom"/>
</dbReference>
<keyword evidence="6 14" id="KW-0272">Extracellular matrix</keyword>
<keyword evidence="5 14" id="KW-0964">Secreted</keyword>
<dbReference type="AlphaFoldDB" id="A0A3Q3IRK9"/>
<accession>A0A3Q3IRK9</accession>
<keyword evidence="10" id="KW-1133">Transmembrane helix</keyword>
<keyword evidence="11" id="KW-0472">Membrane</keyword>
<comment type="similarity">
    <text evidence="2 14">Belongs to the ZP domain family. ZPC subfamily.</text>
</comment>
<keyword evidence="12 14" id="KW-1015">Disulfide bond</keyword>
<dbReference type="GO" id="GO:0035803">
    <property type="term" value="P:egg coat formation"/>
    <property type="evidence" value="ECO:0007669"/>
    <property type="project" value="UniProtKB-UniRule"/>
</dbReference>
<evidence type="ECO:0000256" key="2">
    <source>
        <dbReference type="ARBA" id="ARBA00006735"/>
    </source>
</evidence>
<dbReference type="SMART" id="SM00241">
    <property type="entry name" value="ZP"/>
    <property type="match status" value="1"/>
</dbReference>
<comment type="subcellular location">
    <subcellularLocation>
        <location evidence="1">Secreted</location>
        <location evidence="1">Extracellular space</location>
        <location evidence="1">Extracellular matrix</location>
    </subcellularLocation>
    <subcellularLocation>
        <location evidence="14">Zona pellucida</location>
    </subcellularLocation>
    <subcellularLocation>
        <location evidence="14">Cell membrane</location>
        <topology evidence="14">Single-pass type I membrane protein</topology>
    </subcellularLocation>
</comment>
<dbReference type="Proteomes" id="UP000261600">
    <property type="component" value="Unplaced"/>
</dbReference>
<dbReference type="PRINTS" id="PR00023">
    <property type="entry name" value="ZPELLUCIDA"/>
</dbReference>
<dbReference type="Pfam" id="PF00100">
    <property type="entry name" value="Zona_pellucida"/>
    <property type="match status" value="1"/>
</dbReference>
<sequence length="483" mass="54545">MEPLLFWVNLLVGLFLSGFCLGSSFAFPPTHYTGHALFQRPRLEQSQSSQYAVQAPAEERNKVDTVRVMCHPDSLEIVIKADMFGVGAPVNAHELRLGVEHNHVCRATTSKEDEYRIVVGLTDCGTKHWMSDDSLVYTNLLLYSPEASPDWLIRMEEAVVPIECHYGRKYSLSSLSLAPNWIPFMSTQAAEQTFKLDLRTMTDNWLYTRSSNVFYVGEPISIEASVTVGHHIGLRVFVSSCVATLDPNKDSTPRYVFIENGCLVDSQFPGSKSHFLFRTRHDKLHFIIDAFKFHNEDKGELYITCQLNAVLVNDAEAPNKACTFVKGRWRSADSNDYLCQYCQSQSKASSPGKSEPHGVGKPPETLWGSGLKTNNVLEHDTTVGPMLVLPVKPKSWPLTVEELPLHKLRPALYGSQWRSGVNVESYYVPSLVEGPFPDLHQQYCHFCKMVCMLYYFGVCSYFIIQVTKATTLHRFSLKCLFIS</sequence>
<dbReference type="PANTHER" id="PTHR11576">
    <property type="entry name" value="ZONA PELLUCIDA SPERM-BINDING PROTEIN 3"/>
    <property type="match status" value="1"/>
</dbReference>
<evidence type="ECO:0000256" key="8">
    <source>
        <dbReference type="ARBA" id="ARBA00022692"/>
    </source>
</evidence>
<evidence type="ECO:0000256" key="4">
    <source>
        <dbReference type="ARBA" id="ARBA00022475"/>
    </source>
</evidence>
<dbReference type="Gene3D" id="2.60.40.4100">
    <property type="entry name" value="Zona pellucida, ZP-C domain"/>
    <property type="match status" value="1"/>
</dbReference>
<evidence type="ECO:0000313" key="16">
    <source>
        <dbReference type="Ensembl" id="ENSMALP00000007754.1"/>
    </source>
</evidence>
<comment type="PTM">
    <text evidence="14">Proteolytically cleaved before the transmembrane segment to yield the secreted ectodomain incorporated in the zona pellucida.</text>
</comment>
<evidence type="ECO:0000259" key="15">
    <source>
        <dbReference type="PROSITE" id="PS51034"/>
    </source>
</evidence>
<dbReference type="InterPro" id="IPR042235">
    <property type="entry name" value="ZP-C_dom"/>
</dbReference>
<name>A0A3Q3IRK9_MONAL</name>
<evidence type="ECO:0000256" key="7">
    <source>
        <dbReference type="ARBA" id="ARBA00022685"/>
    </source>
</evidence>
<organism evidence="16 17">
    <name type="scientific">Monopterus albus</name>
    <name type="common">Swamp eel</name>
    <dbReference type="NCBI Taxonomy" id="43700"/>
    <lineage>
        <taxon>Eukaryota</taxon>
        <taxon>Metazoa</taxon>
        <taxon>Chordata</taxon>
        <taxon>Craniata</taxon>
        <taxon>Vertebrata</taxon>
        <taxon>Euteleostomi</taxon>
        <taxon>Actinopterygii</taxon>
        <taxon>Neopterygii</taxon>
        <taxon>Teleostei</taxon>
        <taxon>Neoteleostei</taxon>
        <taxon>Acanthomorphata</taxon>
        <taxon>Anabantaria</taxon>
        <taxon>Synbranchiformes</taxon>
        <taxon>Synbranchidae</taxon>
        <taxon>Monopterus</taxon>
    </lineage>
</organism>
<evidence type="ECO:0000256" key="13">
    <source>
        <dbReference type="ARBA" id="ARBA00023180"/>
    </source>
</evidence>
<evidence type="ECO:0000256" key="1">
    <source>
        <dbReference type="ARBA" id="ARBA00004498"/>
    </source>
</evidence>
<reference evidence="16" key="2">
    <citation type="submission" date="2025-09" db="UniProtKB">
        <authorList>
            <consortium name="Ensembl"/>
        </authorList>
    </citation>
    <scope>IDENTIFICATION</scope>
</reference>
<evidence type="ECO:0000256" key="10">
    <source>
        <dbReference type="ARBA" id="ARBA00022989"/>
    </source>
</evidence>
<dbReference type="GO" id="GO:0032190">
    <property type="term" value="F:acrosin binding"/>
    <property type="evidence" value="ECO:0007669"/>
    <property type="project" value="TreeGrafter"/>
</dbReference>
<keyword evidence="13" id="KW-0325">Glycoprotein</keyword>
<evidence type="ECO:0000256" key="9">
    <source>
        <dbReference type="ARBA" id="ARBA00022729"/>
    </source>
</evidence>
<evidence type="ECO:0000256" key="5">
    <source>
        <dbReference type="ARBA" id="ARBA00022525"/>
    </source>
</evidence>
<dbReference type="PROSITE" id="PS51034">
    <property type="entry name" value="ZP_2"/>
    <property type="match status" value="1"/>
</dbReference>
<evidence type="ECO:0000256" key="14">
    <source>
        <dbReference type="RuleBase" id="RU367066"/>
    </source>
</evidence>
<evidence type="ECO:0000313" key="17">
    <source>
        <dbReference type="Proteomes" id="UP000261600"/>
    </source>
</evidence>
<dbReference type="Gene3D" id="2.60.40.3210">
    <property type="entry name" value="Zona pellucida, ZP-N domain"/>
    <property type="match status" value="1"/>
</dbReference>
<evidence type="ECO:0000256" key="3">
    <source>
        <dbReference type="ARBA" id="ARBA00017980"/>
    </source>
</evidence>
<dbReference type="Pfam" id="PF23344">
    <property type="entry name" value="ZP-N"/>
    <property type="match status" value="1"/>
</dbReference>
<dbReference type="FunFam" id="2.60.40.4100:FF:000002">
    <property type="entry name" value="Zona pellucida sperm-binding protein 3"/>
    <property type="match status" value="1"/>
</dbReference>